<dbReference type="SUPFAM" id="SSF82679">
    <property type="entry name" value="N-utilization substance G protein NusG, N-terminal domain"/>
    <property type="match status" value="1"/>
</dbReference>
<comment type="caution">
    <text evidence="5">The sequence shown here is derived from an EMBL/GenBank/DDBJ whole genome shotgun (WGS) entry which is preliminary data.</text>
</comment>
<keyword evidence="6" id="KW-1185">Reference proteome</keyword>
<dbReference type="GO" id="GO:0005829">
    <property type="term" value="C:cytosol"/>
    <property type="evidence" value="ECO:0007669"/>
    <property type="project" value="TreeGrafter"/>
</dbReference>
<reference evidence="5 6" key="1">
    <citation type="submission" date="2019-03" db="EMBL/GenBank/DDBJ databases">
        <title>Genomic Encyclopedia of Type Strains, Phase IV (KMG-IV): sequencing the most valuable type-strain genomes for metagenomic binning, comparative biology and taxonomic classification.</title>
        <authorList>
            <person name="Goeker M."/>
        </authorList>
    </citation>
    <scope>NUCLEOTIDE SEQUENCE [LARGE SCALE GENOMIC DNA]</scope>
    <source>
        <strain evidence="5 6">DSM 16326</strain>
    </source>
</reference>
<dbReference type="Pfam" id="PF02357">
    <property type="entry name" value="NusG"/>
    <property type="match status" value="1"/>
</dbReference>
<dbReference type="PANTHER" id="PTHR30265">
    <property type="entry name" value="RHO-INTERACTING TRANSCRIPTION TERMINATION FACTOR NUSG"/>
    <property type="match status" value="1"/>
</dbReference>
<keyword evidence="3" id="KW-0804">Transcription</keyword>
<evidence type="ECO:0000313" key="6">
    <source>
        <dbReference type="Proteomes" id="UP000294914"/>
    </source>
</evidence>
<gene>
    <name evidence="5" type="ORF">EDC23_1043</name>
</gene>
<dbReference type="GO" id="GO:0006354">
    <property type="term" value="P:DNA-templated transcription elongation"/>
    <property type="evidence" value="ECO:0007669"/>
    <property type="project" value="InterPro"/>
</dbReference>
<dbReference type="NCBIfam" id="TIGR01955">
    <property type="entry name" value="RfaH"/>
    <property type="match status" value="1"/>
</dbReference>
<evidence type="ECO:0000259" key="4">
    <source>
        <dbReference type="SMART" id="SM00738"/>
    </source>
</evidence>
<keyword evidence="2" id="KW-0805">Transcription regulation</keyword>
<dbReference type="CDD" id="cd06091">
    <property type="entry name" value="KOW_NusG"/>
    <property type="match status" value="1"/>
</dbReference>
<organism evidence="5 6">
    <name type="scientific">Thiohalophilus thiocyanatoxydans</name>
    <dbReference type="NCBI Taxonomy" id="381308"/>
    <lineage>
        <taxon>Bacteria</taxon>
        <taxon>Pseudomonadati</taxon>
        <taxon>Pseudomonadota</taxon>
        <taxon>Gammaproteobacteria</taxon>
        <taxon>Thiohalomonadales</taxon>
        <taxon>Thiohalophilaceae</taxon>
        <taxon>Thiohalophilus</taxon>
    </lineage>
</organism>
<dbReference type="SUPFAM" id="SSF50104">
    <property type="entry name" value="Translation proteins SH3-like domain"/>
    <property type="match status" value="1"/>
</dbReference>
<dbReference type="InterPro" id="IPR036735">
    <property type="entry name" value="NGN_dom_sf"/>
</dbReference>
<evidence type="ECO:0000256" key="3">
    <source>
        <dbReference type="ARBA" id="ARBA00023163"/>
    </source>
</evidence>
<dbReference type="SMART" id="SM00738">
    <property type="entry name" value="NGN"/>
    <property type="match status" value="1"/>
</dbReference>
<name>A0A4R8IXM8_9GAMM</name>
<dbReference type="InterPro" id="IPR043425">
    <property type="entry name" value="NusG-like"/>
</dbReference>
<protein>
    <submittedName>
        <fullName evidence="5">Transcriptional antiterminator RfaH</fullName>
    </submittedName>
</protein>
<dbReference type="InterPro" id="IPR008991">
    <property type="entry name" value="Translation_prot_SH3-like_sf"/>
</dbReference>
<evidence type="ECO:0000313" key="5">
    <source>
        <dbReference type="EMBL" id="TDY02667.1"/>
    </source>
</evidence>
<dbReference type="InterPro" id="IPR010215">
    <property type="entry name" value="Transcription_antiterm_RfaH"/>
</dbReference>
<evidence type="ECO:0000256" key="2">
    <source>
        <dbReference type="ARBA" id="ARBA00023015"/>
    </source>
</evidence>
<feature type="domain" description="NusG-like N-terminal" evidence="4">
    <location>
        <begin position="1"/>
        <end position="100"/>
    </location>
</feature>
<dbReference type="CDD" id="cd09892">
    <property type="entry name" value="NGN_SP_RfaH"/>
    <property type="match status" value="1"/>
</dbReference>
<dbReference type="Proteomes" id="UP000294914">
    <property type="component" value="Unassembled WGS sequence"/>
</dbReference>
<dbReference type="GO" id="GO:0031564">
    <property type="term" value="P:transcription antitermination"/>
    <property type="evidence" value="ECO:0007669"/>
    <property type="project" value="UniProtKB-KW"/>
</dbReference>
<dbReference type="RefSeq" id="WP_134081827.1">
    <property type="nucleotide sequence ID" value="NZ_SOQX01000002.1"/>
</dbReference>
<evidence type="ECO:0000256" key="1">
    <source>
        <dbReference type="ARBA" id="ARBA00022814"/>
    </source>
</evidence>
<dbReference type="Gene3D" id="3.30.70.940">
    <property type="entry name" value="NusG, N-terminal domain"/>
    <property type="match status" value="1"/>
</dbReference>
<dbReference type="PANTHER" id="PTHR30265:SF7">
    <property type="entry name" value="TRANSCRIPTION ANTITERMINATION PROTEIN RFAH"/>
    <property type="match status" value="1"/>
</dbReference>
<dbReference type="InterPro" id="IPR006645">
    <property type="entry name" value="NGN-like_dom"/>
</dbReference>
<sequence length="166" mass="19007">MHHWYVVQTKPQKESLAVANLERQGYTTYFPKMAEAKRRRQRWQKIIEPLFPRYLFVQLARGIDDFAPIRSTLGVLNMVRFGNEPATISQQAIDTIHRQEQILLGEPGDQPAWRPGDKVQVVEGAFTGLNGVFEKASGTERVIILLDMLGRQNRVTVETHDIVPAR</sequence>
<proteinExistence type="predicted"/>
<dbReference type="OrthoDB" id="9790639at2"/>
<dbReference type="AlphaFoldDB" id="A0A4R8IXM8"/>
<keyword evidence="1" id="KW-0889">Transcription antitermination</keyword>
<dbReference type="EMBL" id="SOQX01000002">
    <property type="protein sequence ID" value="TDY02667.1"/>
    <property type="molecule type" value="Genomic_DNA"/>
</dbReference>
<accession>A0A4R8IXM8</accession>